<dbReference type="Proteomes" id="UP000663828">
    <property type="component" value="Unassembled WGS sequence"/>
</dbReference>
<dbReference type="InterPro" id="IPR036866">
    <property type="entry name" value="RibonucZ/Hydroxyglut_hydro"/>
</dbReference>
<dbReference type="SUPFAM" id="SSF56281">
    <property type="entry name" value="Metallo-hydrolase/oxidoreductase"/>
    <property type="match status" value="1"/>
</dbReference>
<dbReference type="Gene3D" id="3.60.15.10">
    <property type="entry name" value="Ribonuclease Z/Hydroxyacylglutathione hydrolase-like"/>
    <property type="match status" value="1"/>
</dbReference>
<name>A0A813XQD1_ADIRI</name>
<protein>
    <recommendedName>
        <fullName evidence="3">Metallo-beta-lactamase domain-containing protein</fullName>
    </recommendedName>
</protein>
<organism evidence="1 2">
    <name type="scientific">Adineta ricciae</name>
    <name type="common">Rotifer</name>
    <dbReference type="NCBI Taxonomy" id="249248"/>
    <lineage>
        <taxon>Eukaryota</taxon>
        <taxon>Metazoa</taxon>
        <taxon>Spiralia</taxon>
        <taxon>Gnathifera</taxon>
        <taxon>Rotifera</taxon>
        <taxon>Eurotatoria</taxon>
        <taxon>Bdelloidea</taxon>
        <taxon>Adinetida</taxon>
        <taxon>Adinetidae</taxon>
        <taxon>Adineta</taxon>
    </lineage>
</organism>
<evidence type="ECO:0000313" key="2">
    <source>
        <dbReference type="Proteomes" id="UP000663828"/>
    </source>
</evidence>
<dbReference type="EMBL" id="CAJNOR010000322">
    <property type="protein sequence ID" value="CAF0879604.1"/>
    <property type="molecule type" value="Genomic_DNA"/>
</dbReference>
<gene>
    <name evidence="1" type="ORF">XAT740_LOCUS6929</name>
</gene>
<evidence type="ECO:0008006" key="3">
    <source>
        <dbReference type="Google" id="ProtNLM"/>
    </source>
</evidence>
<dbReference type="AlphaFoldDB" id="A0A813XQD1"/>
<dbReference type="PANTHER" id="PTHR46504:SF2">
    <property type="entry name" value="TRNASE Z TRZ1"/>
    <property type="match status" value="1"/>
</dbReference>
<evidence type="ECO:0000313" key="1">
    <source>
        <dbReference type="EMBL" id="CAF0879604.1"/>
    </source>
</evidence>
<accession>A0A813XQD1</accession>
<sequence length="308" mass="35140">MTTLFYSVMDINTAWCSIRENTAKNIDTMYPITTIKILSNRFTLTGFSRAGEATSIIVPEMDMVLDAGTIVSTSKFQHIFITHTHLDHSFHIPMLYSHTSPLPKDIYVPVQSLTYFENYLSSSQALNDHDEEKAREICTKRYKLHGVSDEQMIDLGKLYQVEIISCNHTVPCVGYAFYEKRMKLKSDYANLSGKEIQELRKQGINVSEQVSVPLFAFLGDTTPEVFAAGSNSARVLLEKMPVVICECTFLDGEQTHEKGHTHWSGLKPVIEQHSHITFILIHFSLKYKRSEIQEFFTNQSLKNVIPFI</sequence>
<comment type="caution">
    <text evidence="1">The sequence shown here is derived from an EMBL/GenBank/DDBJ whole genome shotgun (WGS) entry which is preliminary data.</text>
</comment>
<proteinExistence type="predicted"/>
<keyword evidence="2" id="KW-1185">Reference proteome</keyword>
<reference evidence="1" key="1">
    <citation type="submission" date="2021-02" db="EMBL/GenBank/DDBJ databases">
        <authorList>
            <person name="Nowell W R."/>
        </authorList>
    </citation>
    <scope>NUCLEOTIDE SEQUENCE</scope>
</reference>
<dbReference type="PANTHER" id="PTHR46504">
    <property type="entry name" value="TRNASE Z TRZ1"/>
    <property type="match status" value="1"/>
</dbReference>